<dbReference type="EMBL" id="JADOEL010000018">
    <property type="protein sequence ID" value="MBF8179340.1"/>
    <property type="molecule type" value="Genomic_DNA"/>
</dbReference>
<gene>
    <name evidence="9" type="ORF">IXC47_16785</name>
</gene>
<dbReference type="PANTHER" id="PTHR30124">
    <property type="entry name" value="MEMBRANE-BOUND LYTIC MUREIN TRANSGLYCOSYLASE A"/>
    <property type="match status" value="1"/>
</dbReference>
<feature type="signal peptide" evidence="7">
    <location>
        <begin position="1"/>
        <end position="23"/>
    </location>
</feature>
<dbReference type="InterPro" id="IPR010611">
    <property type="entry name" value="3D_dom"/>
</dbReference>
<dbReference type="PIRSF" id="PIRSF019422">
    <property type="entry name" value="MltA"/>
    <property type="match status" value="1"/>
</dbReference>
<keyword evidence="7" id="KW-0732">Signal</keyword>
<dbReference type="Pfam" id="PF03562">
    <property type="entry name" value="MltA"/>
    <property type="match status" value="1"/>
</dbReference>
<feature type="region of interest" description="Disordered" evidence="6">
    <location>
        <begin position="28"/>
        <end position="51"/>
    </location>
</feature>
<name>A0ABS0EWY4_9BURK</name>
<keyword evidence="3" id="KW-0456">Lyase</keyword>
<dbReference type="Gene3D" id="2.40.240.50">
    <property type="entry name" value="Barwin-like endoglucanases"/>
    <property type="match status" value="1"/>
</dbReference>
<keyword evidence="10" id="KW-1185">Reference proteome</keyword>
<sequence>MSFIRLSLLASLLLGLVSCSTLPPPPEKPVVVPPKPTVTPGDLPKTEIGPTLRPTTYAALPGWRQDNLREAWPAYAASCSVLIRRVNWKNACTAAANVDTKNSEAIRQYFETYFAPYEVRNPDGSDNGLVTGYYEPLLRGSRKRGGPYQTPLHRTPDDILTIELASVYPELKGMRLRGRLVGNKVVAYPSRAEMAQSNSLAGKEILWVDDPIEAFFLQVQGSGRVQLADGKETVRVAYADQNGQPYKSIGRYLVDKGEMTLDQASAQSIKAWVIANPTRQQELLNANPSYVFFKEEKIADPTVGPKGAMGVPLTPQRSIAIDPQYIPMGAPVFLSTTQPNSNAVLQRLMMAQDTGGAIKNAVRADFFWGFGAQAGEQAGRMKQRGTMWVLLPK</sequence>
<accession>A0ABS0EWY4</accession>
<comment type="caution">
    <text evidence="9">The sequence shown here is derived from an EMBL/GenBank/DDBJ whole genome shotgun (WGS) entry which is preliminary data.</text>
</comment>
<dbReference type="PROSITE" id="PS51257">
    <property type="entry name" value="PROKAR_LIPOPROTEIN"/>
    <property type="match status" value="1"/>
</dbReference>
<dbReference type="RefSeq" id="WP_175624201.1">
    <property type="nucleotide sequence ID" value="NZ_JADOEL010000018.1"/>
</dbReference>
<evidence type="ECO:0000256" key="5">
    <source>
        <dbReference type="ARBA" id="ARBA00030918"/>
    </source>
</evidence>
<feature type="chain" id="PRO_5047446309" description="peptidoglycan lytic exotransglycosylase" evidence="7">
    <location>
        <begin position="24"/>
        <end position="393"/>
    </location>
</feature>
<dbReference type="CDD" id="cd14485">
    <property type="entry name" value="mltA_like_LT_A"/>
    <property type="match status" value="1"/>
</dbReference>
<organism evidence="9 10">
    <name type="scientific">Herminiimonas contaminans</name>
    <dbReference type="NCBI Taxonomy" id="1111140"/>
    <lineage>
        <taxon>Bacteria</taxon>
        <taxon>Pseudomonadati</taxon>
        <taxon>Pseudomonadota</taxon>
        <taxon>Betaproteobacteria</taxon>
        <taxon>Burkholderiales</taxon>
        <taxon>Oxalobacteraceae</taxon>
        <taxon>Herminiimonas</taxon>
    </lineage>
</organism>
<dbReference type="InterPro" id="IPR005300">
    <property type="entry name" value="MltA_B"/>
</dbReference>
<keyword evidence="4" id="KW-0961">Cell wall biogenesis/degradation</keyword>
<evidence type="ECO:0000256" key="2">
    <source>
        <dbReference type="ARBA" id="ARBA00012587"/>
    </source>
</evidence>
<dbReference type="PANTHER" id="PTHR30124:SF0">
    <property type="entry name" value="MEMBRANE-BOUND LYTIC MUREIN TRANSGLYCOSYLASE A"/>
    <property type="match status" value="1"/>
</dbReference>
<dbReference type="InterPro" id="IPR026044">
    <property type="entry name" value="MltA"/>
</dbReference>
<evidence type="ECO:0000256" key="4">
    <source>
        <dbReference type="ARBA" id="ARBA00023316"/>
    </source>
</evidence>
<dbReference type="Gene3D" id="2.40.40.10">
    <property type="entry name" value="RlpA-like domain"/>
    <property type="match status" value="1"/>
</dbReference>
<evidence type="ECO:0000313" key="9">
    <source>
        <dbReference type="EMBL" id="MBF8179340.1"/>
    </source>
</evidence>
<evidence type="ECO:0000256" key="1">
    <source>
        <dbReference type="ARBA" id="ARBA00001420"/>
    </source>
</evidence>
<feature type="domain" description="Lytic transglycosylase MltA" evidence="8">
    <location>
        <begin position="137"/>
        <end position="294"/>
    </location>
</feature>
<proteinExistence type="predicted"/>
<evidence type="ECO:0000256" key="3">
    <source>
        <dbReference type="ARBA" id="ARBA00023239"/>
    </source>
</evidence>
<reference evidence="9 10" key="1">
    <citation type="submission" date="2020-11" db="EMBL/GenBank/DDBJ databases">
        <title>WGS of Herminiimonas contaminans strain Marseille-Q4544 isolated from planarians Schmidtea mediterranea.</title>
        <authorList>
            <person name="Kangale L."/>
        </authorList>
    </citation>
    <scope>NUCLEOTIDE SEQUENCE [LARGE SCALE GENOMIC DNA]</scope>
    <source>
        <strain evidence="9 10">Marseille-Q4544</strain>
    </source>
</reference>
<dbReference type="Proteomes" id="UP000657372">
    <property type="component" value="Unassembled WGS sequence"/>
</dbReference>
<evidence type="ECO:0000256" key="6">
    <source>
        <dbReference type="SAM" id="MobiDB-lite"/>
    </source>
</evidence>
<dbReference type="EC" id="4.2.2.n1" evidence="2"/>
<dbReference type="Pfam" id="PF06725">
    <property type="entry name" value="3D"/>
    <property type="match status" value="1"/>
</dbReference>
<dbReference type="SUPFAM" id="SSF50685">
    <property type="entry name" value="Barwin-like endoglucanases"/>
    <property type="match status" value="1"/>
</dbReference>
<dbReference type="SMART" id="SM00925">
    <property type="entry name" value="MltA"/>
    <property type="match status" value="1"/>
</dbReference>
<comment type="catalytic activity">
    <reaction evidence="1">
        <text>Exolytic cleavage of the (1-&gt;4)-beta-glycosidic linkage between N-acetylmuramic acid (MurNAc) and N-acetylglucosamine (GlcNAc) residues in peptidoglycan, from either the reducing or the non-reducing ends of the peptidoglycan chains, with concomitant formation of a 1,6-anhydrobond in the MurNAc residue.</text>
        <dbReference type="EC" id="4.2.2.n1"/>
    </reaction>
</comment>
<dbReference type="CDD" id="cd14668">
    <property type="entry name" value="mlta_B"/>
    <property type="match status" value="1"/>
</dbReference>
<protein>
    <recommendedName>
        <fullName evidence="2">peptidoglycan lytic exotransglycosylase</fullName>
        <ecNumber evidence="2">4.2.2.n1</ecNumber>
    </recommendedName>
    <alternativeName>
        <fullName evidence="5">Murein hydrolase A</fullName>
    </alternativeName>
</protein>
<evidence type="ECO:0000313" key="10">
    <source>
        <dbReference type="Proteomes" id="UP000657372"/>
    </source>
</evidence>
<feature type="compositionally biased region" description="Pro residues" evidence="6">
    <location>
        <begin position="28"/>
        <end position="37"/>
    </location>
</feature>
<evidence type="ECO:0000259" key="8">
    <source>
        <dbReference type="SMART" id="SM00925"/>
    </source>
</evidence>
<dbReference type="InterPro" id="IPR036908">
    <property type="entry name" value="RlpA-like_sf"/>
</dbReference>
<evidence type="ECO:0000256" key="7">
    <source>
        <dbReference type="SAM" id="SignalP"/>
    </source>
</evidence>